<dbReference type="EMBL" id="JAPFPW010000002">
    <property type="protein sequence ID" value="MCW7753077.1"/>
    <property type="molecule type" value="Genomic_DNA"/>
</dbReference>
<evidence type="ECO:0000256" key="3">
    <source>
        <dbReference type="ARBA" id="ARBA00022729"/>
    </source>
</evidence>
<sequence>MQKSPILLLGFIALVAGTFLISSCEKKPLVIGFAGPLTGPYADMGVHGRNGAHLALEEINARGGIAGRRLVLLSRDDFGTDEGAFLACEGLIQAGVTAILGHMTSSQSMAALPAAQQASMVLLSPTTSTPELSGIDDMFFRVQPTTDTAARALAAYAAQERQLLHIGTVRDLNNRGFADPFHQAFSEIFQRYGGKISPELTLYSTGAPNWDSLAAQLGEEGFDALLVILAARDAAALAQALHARGIRFPLLSSNWAMTEELFTAGGRTVETIIFAGHTFSEKQSPQYQQFLKNYSKRYGHWPSFAAEYAYDAMRVLAEALERTGGKNRGLPAALLQTQNFAGLHWPISIDPYGDVRSPIYITEVQGGRFRLIRTIHTEQTP</sequence>
<dbReference type="InterPro" id="IPR051010">
    <property type="entry name" value="BCAA_transport"/>
</dbReference>
<evidence type="ECO:0000313" key="7">
    <source>
        <dbReference type="Proteomes" id="UP001209681"/>
    </source>
</evidence>
<evidence type="ECO:0000256" key="1">
    <source>
        <dbReference type="ARBA" id="ARBA00010062"/>
    </source>
</evidence>
<accession>A0ABT3N7R3</accession>
<comment type="similarity">
    <text evidence="1">Belongs to the leucine-binding protein family.</text>
</comment>
<evidence type="ECO:0000256" key="2">
    <source>
        <dbReference type="ARBA" id="ARBA00022448"/>
    </source>
</evidence>
<comment type="caution">
    <text evidence="6">The sequence shown here is derived from an EMBL/GenBank/DDBJ whole genome shotgun (WGS) entry which is preliminary data.</text>
</comment>
<evidence type="ECO:0000259" key="5">
    <source>
        <dbReference type="Pfam" id="PF13458"/>
    </source>
</evidence>
<dbReference type="PRINTS" id="PR00337">
    <property type="entry name" value="LEUILEVALBP"/>
</dbReference>
<dbReference type="PANTHER" id="PTHR30483:SF6">
    <property type="entry name" value="PERIPLASMIC BINDING PROTEIN OF ABC TRANSPORTER FOR NATURAL AMINO ACIDS"/>
    <property type="match status" value="1"/>
</dbReference>
<protein>
    <submittedName>
        <fullName evidence="6">ABC transporter substrate-binding protein</fullName>
    </submittedName>
</protein>
<dbReference type="RefSeq" id="WP_265423931.1">
    <property type="nucleotide sequence ID" value="NZ_JAPFPW010000002.1"/>
</dbReference>
<name>A0ABT3N7R3_9BACT</name>
<organism evidence="6 7">
    <name type="scientific">Desulfobotulus pelophilus</name>
    <dbReference type="NCBI Taxonomy" id="2823377"/>
    <lineage>
        <taxon>Bacteria</taxon>
        <taxon>Pseudomonadati</taxon>
        <taxon>Thermodesulfobacteriota</taxon>
        <taxon>Desulfobacteria</taxon>
        <taxon>Desulfobacterales</taxon>
        <taxon>Desulfobacteraceae</taxon>
        <taxon>Desulfobotulus</taxon>
    </lineage>
</organism>
<dbReference type="InterPro" id="IPR000709">
    <property type="entry name" value="Leu_Ile_Val-bd"/>
</dbReference>
<dbReference type="Proteomes" id="UP001209681">
    <property type="component" value="Unassembled WGS sequence"/>
</dbReference>
<evidence type="ECO:0000256" key="4">
    <source>
        <dbReference type="ARBA" id="ARBA00022970"/>
    </source>
</evidence>
<evidence type="ECO:0000313" key="6">
    <source>
        <dbReference type="EMBL" id="MCW7753077.1"/>
    </source>
</evidence>
<keyword evidence="2" id="KW-0813">Transport</keyword>
<dbReference type="InterPro" id="IPR028082">
    <property type="entry name" value="Peripla_BP_I"/>
</dbReference>
<gene>
    <name evidence="6" type="ORF">OOT00_03645</name>
</gene>
<reference evidence="6 7" key="1">
    <citation type="submission" date="2022-11" db="EMBL/GenBank/DDBJ databases">
        <title>Desulfobotulus tamanensis H1 sp. nov. - anaerobic, alkaliphilic, sulphate reducing bacterium isolated from terrestrial mud volcano.</title>
        <authorList>
            <person name="Frolova A."/>
            <person name="Merkel A.Y."/>
            <person name="Slobodkin A.I."/>
        </authorList>
    </citation>
    <scope>NUCLEOTIDE SEQUENCE [LARGE SCALE GENOMIC DNA]</scope>
    <source>
        <strain evidence="6 7">H1</strain>
    </source>
</reference>
<feature type="domain" description="Leucine-binding protein" evidence="5">
    <location>
        <begin position="29"/>
        <end position="367"/>
    </location>
</feature>
<keyword evidence="4" id="KW-0029">Amino-acid transport</keyword>
<keyword evidence="7" id="KW-1185">Reference proteome</keyword>
<keyword evidence="3" id="KW-0732">Signal</keyword>
<dbReference type="PROSITE" id="PS51257">
    <property type="entry name" value="PROKAR_LIPOPROTEIN"/>
    <property type="match status" value="1"/>
</dbReference>
<proteinExistence type="inferred from homology"/>
<dbReference type="PANTHER" id="PTHR30483">
    <property type="entry name" value="LEUCINE-SPECIFIC-BINDING PROTEIN"/>
    <property type="match status" value="1"/>
</dbReference>
<dbReference type="SUPFAM" id="SSF53822">
    <property type="entry name" value="Periplasmic binding protein-like I"/>
    <property type="match status" value="1"/>
</dbReference>
<dbReference type="InterPro" id="IPR028081">
    <property type="entry name" value="Leu-bd"/>
</dbReference>
<dbReference type="Pfam" id="PF13458">
    <property type="entry name" value="Peripla_BP_6"/>
    <property type="match status" value="1"/>
</dbReference>
<dbReference type="Gene3D" id="3.40.50.2300">
    <property type="match status" value="2"/>
</dbReference>